<dbReference type="AlphaFoldDB" id="A0A6J7L7K8"/>
<proteinExistence type="predicted"/>
<organism evidence="1">
    <name type="scientific">freshwater metagenome</name>
    <dbReference type="NCBI Taxonomy" id="449393"/>
    <lineage>
        <taxon>unclassified sequences</taxon>
        <taxon>metagenomes</taxon>
        <taxon>ecological metagenomes</taxon>
    </lineage>
</organism>
<name>A0A6J7L7K8_9ZZZZ</name>
<dbReference type="EMBL" id="CAFBNF010000328">
    <property type="protein sequence ID" value="CAB4962872.1"/>
    <property type="molecule type" value="Genomic_DNA"/>
</dbReference>
<gene>
    <name evidence="1" type="ORF">UFOPK3773_02112</name>
</gene>
<sequence length="70" mass="7550">MRTTLDIDDHVLEQARVLSQELHVSLGAAVSLLARRGLAPRMSAGPLPTFEVSAEIAPLTPSMVRQALDE</sequence>
<reference evidence="1" key="1">
    <citation type="submission" date="2020-05" db="EMBL/GenBank/DDBJ databases">
        <authorList>
            <person name="Chiriac C."/>
            <person name="Salcher M."/>
            <person name="Ghai R."/>
            <person name="Kavagutti S V."/>
        </authorList>
    </citation>
    <scope>NUCLEOTIDE SEQUENCE</scope>
</reference>
<protein>
    <submittedName>
        <fullName evidence="1">Unannotated protein</fullName>
    </submittedName>
</protein>
<evidence type="ECO:0000313" key="1">
    <source>
        <dbReference type="EMBL" id="CAB4962872.1"/>
    </source>
</evidence>
<accession>A0A6J7L7K8</accession>